<evidence type="ECO:0000313" key="9">
    <source>
        <dbReference type="EMBL" id="QJB34895.1"/>
    </source>
</evidence>
<dbReference type="EMBL" id="CP051205">
    <property type="protein sequence ID" value="QJB34895.1"/>
    <property type="molecule type" value="Genomic_DNA"/>
</dbReference>
<keyword evidence="5" id="KW-0235">DNA replication</keyword>
<dbReference type="InterPro" id="IPR004013">
    <property type="entry name" value="PHP_dom"/>
</dbReference>
<dbReference type="EMBL" id="CP051204">
    <property type="protein sequence ID" value="QJB41406.1"/>
    <property type="molecule type" value="Genomic_DNA"/>
</dbReference>
<dbReference type="CDD" id="cd04485">
    <property type="entry name" value="DnaE_OBF"/>
    <property type="match status" value="1"/>
</dbReference>
<evidence type="ECO:0000256" key="1">
    <source>
        <dbReference type="ARBA" id="ARBA00012417"/>
    </source>
</evidence>
<gene>
    <name evidence="10" type="ORF">HF324_27625</name>
    <name evidence="9" type="ORF">HF329_27765</name>
</gene>
<evidence type="ECO:0000313" key="10">
    <source>
        <dbReference type="EMBL" id="QJB41406.1"/>
    </source>
</evidence>
<evidence type="ECO:0000313" key="11">
    <source>
        <dbReference type="Proteomes" id="UP000502421"/>
    </source>
</evidence>
<protein>
    <recommendedName>
        <fullName evidence="2">DNA polymerase III subunit alpha</fullName>
        <ecNumber evidence="1">2.7.7.7</ecNumber>
    </recommendedName>
</protein>
<sequence>MLINCHTYYSLRYGTIPVADLVDALQQEGYDTAVLTDINNSTGVLEFIRYCRQKGFNGLGGIEFRHGNALLYIGVARNNAGFQQLNEFLTEHNLEGKAIPAQAPELTDAFFIYPFRPDQDQALRDNEYIGIRPEQLTRIVMRPKAFQERLVIWAPVSFLEIKEFKLHCQLRAIDHNILLSQLQPSQAGARNEVLLSQPELISLYSSFPQIIINTSKLLEQCRFDFDFTTVKNKKTYTGNTYNDRLLLEKLALDGWKQRYGEKNRVALERVQQELAVIDRLGFSCYFLITWDVIRYSAHRGFYHVGRGSGANSVVAYCLRITDVCPLELDLYFERFLNPKRKTPPDFDIDFSWRDRDEVFEYIFMRYGKKHTALLGMMSTFKDRSIIREIAKVYGLPKGEIDRLIEYPASFQNRNEIVDKIMATYEMLPKDFPNLRSIHAGGVLISELPITAYVALDLPPKGLPTTQFDMYTAEDIGFEKLDILSQRGIGHIKEAVEIIRQNQEKDVDVHAVATIKSDVKVNAQLQSGDSIGCFYIESPAMRGVLKKLRCSDYLTLVAASSIIRPGVGSSGMMDEYIKRYHNPHGFTYLHPILKEQLSETFGVMIYQEDVLKIGHHFGGLDLADADVLRRLMSGKNRGRHHLEEIREKFFGHCAAVGHDAKITAEVWRQMESFAGYSFSKAHSASYAVESYQSLFLKAHYPIEFMTAVINNEGGFYARWLYVTEARKAGATINLPCVNYSELKTRLYGKDIFLGFNMVDRLEVKMIETILEQRKAAAFSSLEDFVTRCTPGLEQLLLLVSVGALRFTGETKKSLLWKAHLLLASKKATQNKYAGMELLFQPALKLPTVPNFEWASDEDFYDEMELLGFSVSLSPFFLLKSQQNLGIMVSDLLNHAGAPVTITGLFVTMKQTRTRNGETMAFGTFLDRDGQFFDTVHFPHVYQRYPFQKSGIYRIQGTVTTSFGFPSITVESMSKLPIRPDPRFVIRHPKLS</sequence>
<name>A0AAE6ZNZ4_9BACT</name>
<dbReference type="InterPro" id="IPR004805">
    <property type="entry name" value="DnaE2/DnaE/PolC"/>
</dbReference>
<comment type="catalytic activity">
    <reaction evidence="7">
        <text>DNA(n) + a 2'-deoxyribonucleoside 5'-triphosphate = DNA(n+1) + diphosphate</text>
        <dbReference type="Rhea" id="RHEA:22508"/>
        <dbReference type="Rhea" id="RHEA-COMP:17339"/>
        <dbReference type="Rhea" id="RHEA-COMP:17340"/>
        <dbReference type="ChEBI" id="CHEBI:33019"/>
        <dbReference type="ChEBI" id="CHEBI:61560"/>
        <dbReference type="ChEBI" id="CHEBI:173112"/>
        <dbReference type="EC" id="2.7.7.7"/>
    </reaction>
</comment>
<evidence type="ECO:0000256" key="7">
    <source>
        <dbReference type="ARBA" id="ARBA00049244"/>
    </source>
</evidence>
<dbReference type="InterPro" id="IPR016195">
    <property type="entry name" value="Pol/histidinol_Pase-like"/>
</dbReference>
<dbReference type="Pfam" id="PF14579">
    <property type="entry name" value="HHH_6"/>
    <property type="match status" value="1"/>
</dbReference>
<proteinExistence type="predicted"/>
<dbReference type="GO" id="GO:0006260">
    <property type="term" value="P:DNA replication"/>
    <property type="evidence" value="ECO:0007669"/>
    <property type="project" value="UniProtKB-KW"/>
</dbReference>
<reference evidence="9" key="2">
    <citation type="submission" date="2020-09" db="EMBL/GenBank/DDBJ databases">
        <authorList>
            <person name="Kittiwongwattana C."/>
        </authorList>
    </citation>
    <scope>NUCLEOTIDE SEQUENCE</scope>
    <source>
        <strain evidence="10">1303</strain>
        <strain evidence="9">1310</strain>
    </source>
</reference>
<dbReference type="EC" id="2.7.7.7" evidence="1"/>
<dbReference type="Pfam" id="PF07733">
    <property type="entry name" value="DNA_pol3_alpha"/>
    <property type="match status" value="1"/>
</dbReference>
<keyword evidence="12" id="KW-1185">Reference proteome</keyword>
<evidence type="ECO:0000256" key="3">
    <source>
        <dbReference type="ARBA" id="ARBA00022679"/>
    </source>
</evidence>
<dbReference type="GO" id="GO:0003887">
    <property type="term" value="F:DNA-directed DNA polymerase activity"/>
    <property type="evidence" value="ECO:0007669"/>
    <property type="project" value="UniProtKB-KW"/>
</dbReference>
<dbReference type="InterPro" id="IPR029460">
    <property type="entry name" value="DNAPol_HHH"/>
</dbReference>
<reference evidence="11" key="1">
    <citation type="submission" date="2020-04" db="EMBL/GenBank/DDBJ databases">
        <authorList>
            <person name="Kittiwongwattana C."/>
        </authorList>
    </citation>
    <scope>NUCLEOTIDE SEQUENCE [LARGE SCALE GENOMIC DNA]</scope>
    <source>
        <strain evidence="11">1310</strain>
    </source>
</reference>
<dbReference type="Pfam" id="PF02811">
    <property type="entry name" value="PHP"/>
    <property type="match status" value="1"/>
</dbReference>
<dbReference type="InterPro" id="IPR011708">
    <property type="entry name" value="DNA_pol3_alpha_NTPase_dom"/>
</dbReference>
<feature type="domain" description="Polymerase/histidinol phosphatase N-terminal" evidence="8">
    <location>
        <begin position="5"/>
        <end position="68"/>
    </location>
</feature>
<dbReference type="SMART" id="SM00481">
    <property type="entry name" value="POLIIIAc"/>
    <property type="match status" value="1"/>
</dbReference>
<evidence type="ECO:0000259" key="8">
    <source>
        <dbReference type="SMART" id="SM00481"/>
    </source>
</evidence>
<evidence type="ECO:0000313" key="12">
    <source>
        <dbReference type="Proteomes" id="UP000503144"/>
    </source>
</evidence>
<evidence type="ECO:0000256" key="4">
    <source>
        <dbReference type="ARBA" id="ARBA00022695"/>
    </source>
</evidence>
<dbReference type="RefSeq" id="WP_168809412.1">
    <property type="nucleotide sequence ID" value="NZ_CP051204.2"/>
</dbReference>
<organism evidence="9 11">
    <name type="scientific">Chitinophaga oryzae</name>
    <dbReference type="NCBI Taxonomy" id="2725414"/>
    <lineage>
        <taxon>Bacteria</taxon>
        <taxon>Pseudomonadati</taxon>
        <taxon>Bacteroidota</taxon>
        <taxon>Chitinophagia</taxon>
        <taxon>Chitinophagales</taxon>
        <taxon>Chitinophagaceae</taxon>
        <taxon>Chitinophaga</taxon>
    </lineage>
</organism>
<keyword evidence="4" id="KW-0548">Nucleotidyltransferase</keyword>
<dbReference type="KEGG" id="coy:HF329_27765"/>
<dbReference type="Pfam" id="PF17657">
    <property type="entry name" value="DNA_pol3_finger"/>
    <property type="match status" value="1"/>
</dbReference>
<dbReference type="NCBIfam" id="TIGR00594">
    <property type="entry name" value="polc"/>
    <property type="match status" value="1"/>
</dbReference>
<dbReference type="AlphaFoldDB" id="A0AAE6ZNZ4"/>
<dbReference type="InterPro" id="IPR003141">
    <property type="entry name" value="Pol/His_phosphatase_N"/>
</dbReference>
<dbReference type="Proteomes" id="UP000502421">
    <property type="component" value="Chromosome"/>
</dbReference>
<evidence type="ECO:0000256" key="6">
    <source>
        <dbReference type="ARBA" id="ARBA00022932"/>
    </source>
</evidence>
<dbReference type="PANTHER" id="PTHR32294:SF0">
    <property type="entry name" value="DNA POLYMERASE III SUBUNIT ALPHA"/>
    <property type="match status" value="1"/>
</dbReference>
<dbReference type="PANTHER" id="PTHR32294">
    <property type="entry name" value="DNA POLYMERASE III SUBUNIT ALPHA"/>
    <property type="match status" value="1"/>
</dbReference>
<evidence type="ECO:0000256" key="5">
    <source>
        <dbReference type="ARBA" id="ARBA00022705"/>
    </source>
</evidence>
<evidence type="ECO:0000256" key="2">
    <source>
        <dbReference type="ARBA" id="ARBA00019114"/>
    </source>
</evidence>
<dbReference type="Gene3D" id="1.10.150.870">
    <property type="match status" value="1"/>
</dbReference>
<accession>A0AAE6ZNZ4</accession>
<dbReference type="SUPFAM" id="SSF89550">
    <property type="entry name" value="PHP domain-like"/>
    <property type="match status" value="1"/>
</dbReference>
<dbReference type="GO" id="GO:0008408">
    <property type="term" value="F:3'-5' exonuclease activity"/>
    <property type="evidence" value="ECO:0007669"/>
    <property type="project" value="InterPro"/>
</dbReference>
<dbReference type="InterPro" id="IPR040982">
    <property type="entry name" value="DNA_pol3_finger"/>
</dbReference>
<keyword evidence="3" id="KW-0808">Transferase</keyword>
<keyword evidence="6" id="KW-0239">DNA-directed DNA polymerase</keyword>
<dbReference type="Proteomes" id="UP000503144">
    <property type="component" value="Chromosome"/>
</dbReference>
<dbReference type="Gene3D" id="3.20.20.140">
    <property type="entry name" value="Metal-dependent hydrolases"/>
    <property type="match status" value="1"/>
</dbReference>